<organism evidence="2 3">
    <name type="scientific">Tanacetum coccineum</name>
    <dbReference type="NCBI Taxonomy" id="301880"/>
    <lineage>
        <taxon>Eukaryota</taxon>
        <taxon>Viridiplantae</taxon>
        <taxon>Streptophyta</taxon>
        <taxon>Embryophyta</taxon>
        <taxon>Tracheophyta</taxon>
        <taxon>Spermatophyta</taxon>
        <taxon>Magnoliopsida</taxon>
        <taxon>eudicotyledons</taxon>
        <taxon>Gunneridae</taxon>
        <taxon>Pentapetalae</taxon>
        <taxon>asterids</taxon>
        <taxon>campanulids</taxon>
        <taxon>Asterales</taxon>
        <taxon>Asteraceae</taxon>
        <taxon>Asteroideae</taxon>
        <taxon>Anthemideae</taxon>
        <taxon>Anthemidinae</taxon>
        <taxon>Tanacetum</taxon>
    </lineage>
</organism>
<keyword evidence="3" id="KW-1185">Reference proteome</keyword>
<comment type="caution">
    <text evidence="2">The sequence shown here is derived from an EMBL/GenBank/DDBJ whole genome shotgun (WGS) entry which is preliminary data.</text>
</comment>
<sequence length="319" mass="36061">MTEKEMKLLKQQYSVSIDLAAEAQENVAKVQEKILEEDIDKMVDGNDEDSYAIVDDDDVNDNVDKEKKDDEKNVDDDVEKGKKDEENDDDDEDDDNDDHDDYALVINKVLGSLETRNAQTQTPIPSPPRSPRNDLSSDKTVSEELMANVSPTANTTSKDPSMSQPISSTSKILPGSVAELSRRHGQLRKQLTDTFITKEYFDNKMKEMSNTLNYLVLELTIDKINELMKEAIPRMVNDAVKKDREIFANAVPELVLKEFATHAPKIIEELFKHHMKNKMKTDLKAQAADSEMWDVLKKKFKKSSASASSGKVHDTHQGK</sequence>
<gene>
    <name evidence="2" type="ORF">Tco_0955202</name>
</gene>
<feature type="region of interest" description="Disordered" evidence="1">
    <location>
        <begin position="37"/>
        <end position="99"/>
    </location>
</feature>
<dbReference type="Proteomes" id="UP001151760">
    <property type="component" value="Unassembled WGS sequence"/>
</dbReference>
<accession>A0ABQ5E6H9</accession>
<feature type="compositionally biased region" description="Polar residues" evidence="1">
    <location>
        <begin position="114"/>
        <end position="123"/>
    </location>
</feature>
<feature type="compositionally biased region" description="Polar residues" evidence="1">
    <location>
        <begin position="149"/>
        <end position="171"/>
    </location>
</feature>
<reference evidence="2" key="2">
    <citation type="submission" date="2022-01" db="EMBL/GenBank/DDBJ databases">
        <authorList>
            <person name="Yamashiro T."/>
            <person name="Shiraishi A."/>
            <person name="Satake H."/>
            <person name="Nakayama K."/>
        </authorList>
    </citation>
    <scope>NUCLEOTIDE SEQUENCE</scope>
</reference>
<evidence type="ECO:0000313" key="3">
    <source>
        <dbReference type="Proteomes" id="UP001151760"/>
    </source>
</evidence>
<evidence type="ECO:0000313" key="2">
    <source>
        <dbReference type="EMBL" id="GJT46487.1"/>
    </source>
</evidence>
<reference evidence="2" key="1">
    <citation type="journal article" date="2022" name="Int. J. Mol. Sci.">
        <title>Draft Genome of Tanacetum Coccineum: Genomic Comparison of Closely Related Tanacetum-Family Plants.</title>
        <authorList>
            <person name="Yamashiro T."/>
            <person name="Shiraishi A."/>
            <person name="Nakayama K."/>
            <person name="Satake H."/>
        </authorList>
    </citation>
    <scope>NUCLEOTIDE SEQUENCE</scope>
</reference>
<dbReference type="EMBL" id="BQNB010015990">
    <property type="protein sequence ID" value="GJT46487.1"/>
    <property type="molecule type" value="Genomic_DNA"/>
</dbReference>
<feature type="region of interest" description="Disordered" evidence="1">
    <location>
        <begin position="149"/>
        <end position="174"/>
    </location>
</feature>
<feature type="region of interest" description="Disordered" evidence="1">
    <location>
        <begin position="111"/>
        <end position="137"/>
    </location>
</feature>
<proteinExistence type="predicted"/>
<feature type="compositionally biased region" description="Basic and acidic residues" evidence="1">
    <location>
        <begin position="62"/>
        <end position="71"/>
    </location>
</feature>
<evidence type="ECO:0000256" key="1">
    <source>
        <dbReference type="SAM" id="MobiDB-lite"/>
    </source>
</evidence>
<feature type="compositionally biased region" description="Acidic residues" evidence="1">
    <location>
        <begin position="86"/>
        <end position="99"/>
    </location>
</feature>
<protein>
    <submittedName>
        <fullName evidence="2">Uncharacterized protein</fullName>
    </submittedName>
</protein>
<name>A0ABQ5E6H9_9ASTR</name>
<feature type="compositionally biased region" description="Acidic residues" evidence="1">
    <location>
        <begin position="45"/>
        <end position="61"/>
    </location>
</feature>